<evidence type="ECO:0000313" key="2">
    <source>
        <dbReference type="Proteomes" id="UP001143910"/>
    </source>
</evidence>
<reference evidence="1" key="1">
    <citation type="submission" date="2022-08" db="EMBL/GenBank/DDBJ databases">
        <title>Genome Sequence of Lecanicillium fungicola.</title>
        <authorList>
            <person name="Buettner E."/>
        </authorList>
    </citation>
    <scope>NUCLEOTIDE SEQUENCE</scope>
    <source>
        <strain evidence="1">Babe33</strain>
    </source>
</reference>
<protein>
    <submittedName>
        <fullName evidence="1">Uncharacterized protein</fullName>
    </submittedName>
</protein>
<dbReference type="Proteomes" id="UP001143910">
    <property type="component" value="Unassembled WGS sequence"/>
</dbReference>
<accession>A0ACC1NID0</accession>
<evidence type="ECO:0000313" key="1">
    <source>
        <dbReference type="EMBL" id="KAJ2979047.1"/>
    </source>
</evidence>
<comment type="caution">
    <text evidence="1">The sequence shown here is derived from an EMBL/GenBank/DDBJ whole genome shotgun (WGS) entry which is preliminary data.</text>
</comment>
<name>A0ACC1NID0_9HYPO</name>
<organism evidence="1 2">
    <name type="scientific">Zarea fungicola</name>
    <dbReference type="NCBI Taxonomy" id="93591"/>
    <lineage>
        <taxon>Eukaryota</taxon>
        <taxon>Fungi</taxon>
        <taxon>Dikarya</taxon>
        <taxon>Ascomycota</taxon>
        <taxon>Pezizomycotina</taxon>
        <taxon>Sordariomycetes</taxon>
        <taxon>Hypocreomycetidae</taxon>
        <taxon>Hypocreales</taxon>
        <taxon>Cordycipitaceae</taxon>
        <taxon>Zarea</taxon>
    </lineage>
</organism>
<proteinExistence type="predicted"/>
<dbReference type="EMBL" id="JANJQO010000319">
    <property type="protein sequence ID" value="KAJ2979047.1"/>
    <property type="molecule type" value="Genomic_DNA"/>
</dbReference>
<keyword evidence="2" id="KW-1185">Reference proteome</keyword>
<sequence length="337" mass="37119">MESKAPSFCRLCNISLANPSVWREHAKSDLHVYNLRVKVAEPGAVITPPPTSSPKTRASSARGQTQLVDEVDDESADESDYQSEGEVPDPQTGPQFDAHQCLFCNTESESFDDNLLHMSKTHSFTIPYQDHLTVDLEAIVGYLHLVIHGYRECILCATHRRTVEGIQHHMTAKGHCRFDVASDIGEFYNLPSQTFIADDESLRLASGKLLSHPTKVTGPSASRAARASTRRRMALTTLPTSRARKPGTDVSAVQQNDGDTVQSSDTQLSRLAKSDQQSLAHLQDYQVRSLVVAGAKAIDRARREAKQSELRLSTAGNTTLTGTFRADTSKRFRGVWG</sequence>
<gene>
    <name evidence="1" type="ORF">NQ176_g3484</name>
</gene>